<feature type="transmembrane region" description="Helical" evidence="1">
    <location>
        <begin position="79"/>
        <end position="97"/>
    </location>
</feature>
<proteinExistence type="predicted"/>
<name>A0A172ZCP3_9BACL</name>
<dbReference type="STRING" id="1616788.AR543_02625"/>
<keyword evidence="1" id="KW-0472">Membrane</keyword>
<feature type="transmembrane region" description="Helical" evidence="1">
    <location>
        <begin position="109"/>
        <end position="131"/>
    </location>
</feature>
<feature type="transmembrane region" description="Helical" evidence="1">
    <location>
        <begin position="48"/>
        <end position="67"/>
    </location>
</feature>
<sequence>MNFRLFSGYLSAWNQWSLSEFQLILFNMMMFMPLGFLLPLLGMRIRRFTPVLIISLIVTIGIELIQMISGRGIFELDDIFHNTLGSIAGYLIMQAILDSVQQRKLHFKSAGLALCIPMAFVLLFTSALAIYQAKELGNLSIRPAIKQDMEGVKVELDAKLPEKAEMVSLYVNDHIYNLEYGKHMAELVQQSFDLQQKQGKRVDGMNRIWLFTDRSGISYTFNYNLQDGGWQLYGESGETVKLTKEEVVKHREVYENWMRDNDILPADTIFSLQNEDTLRWDIRKPVDGIAKGEKGFTSGMVMIMPSAIGQKVPRDLFYMMNQNKYVRKVEVMSPAQAYAQVLEGNFSVYNDMKKGDLLRVKQYELAYTYDSKGYYQPAYRFSGTVNGEQWETLIPAISNS</sequence>
<protein>
    <recommendedName>
        <fullName evidence="2">VanZ-like domain-containing protein</fullName>
    </recommendedName>
</protein>
<dbReference type="PANTHER" id="PTHR36834:SF1">
    <property type="entry name" value="INTEGRAL MEMBRANE PROTEIN"/>
    <property type="match status" value="1"/>
</dbReference>
<dbReference type="AlphaFoldDB" id="A0A172ZCP3"/>
<dbReference type="KEGG" id="pbv:AR543_02625"/>
<dbReference type="Proteomes" id="UP000078148">
    <property type="component" value="Chromosome"/>
</dbReference>
<dbReference type="InterPro" id="IPR053150">
    <property type="entry name" value="Teicoplanin_resist-assoc"/>
</dbReference>
<accession>A0A172ZCP3</accession>
<organism evidence="3 4">
    <name type="scientific">Paenibacillus bovis</name>
    <dbReference type="NCBI Taxonomy" id="1616788"/>
    <lineage>
        <taxon>Bacteria</taxon>
        <taxon>Bacillati</taxon>
        <taxon>Bacillota</taxon>
        <taxon>Bacilli</taxon>
        <taxon>Bacillales</taxon>
        <taxon>Paenibacillaceae</taxon>
        <taxon>Paenibacillus</taxon>
    </lineage>
</organism>
<reference evidence="3 4" key="2">
    <citation type="journal article" date="2016" name="Int. J. Syst. Evol. Microbiol.">
        <title>Paenibacillus bovis sp. nov., isolated from raw yak (Bos grunniens) milk.</title>
        <authorList>
            <person name="Gao C."/>
            <person name="Han J."/>
            <person name="Liu Z."/>
            <person name="Xu X."/>
            <person name="Hang F."/>
            <person name="Wu Z."/>
        </authorList>
    </citation>
    <scope>NUCLEOTIDE SEQUENCE [LARGE SCALE GENOMIC DNA]</scope>
    <source>
        <strain evidence="3 4">BD3526</strain>
    </source>
</reference>
<dbReference type="PANTHER" id="PTHR36834">
    <property type="entry name" value="MEMBRANE PROTEIN-RELATED"/>
    <property type="match status" value="1"/>
</dbReference>
<reference evidence="4" key="1">
    <citation type="submission" date="2015-10" db="EMBL/GenBank/DDBJ databases">
        <title>Genome of Paenibacillus bovis sp. nov.</title>
        <authorList>
            <person name="Wu Z."/>
            <person name="Gao C."/>
            <person name="Liu Z."/>
            <person name="Zheng H."/>
        </authorList>
    </citation>
    <scope>NUCLEOTIDE SEQUENCE [LARGE SCALE GENOMIC DNA]</scope>
    <source>
        <strain evidence="4">BD3526</strain>
    </source>
</reference>
<evidence type="ECO:0000256" key="1">
    <source>
        <dbReference type="SAM" id="Phobius"/>
    </source>
</evidence>
<keyword evidence="4" id="KW-1185">Reference proteome</keyword>
<evidence type="ECO:0000313" key="3">
    <source>
        <dbReference type="EMBL" id="ANF95037.1"/>
    </source>
</evidence>
<dbReference type="EMBL" id="CP013023">
    <property type="protein sequence ID" value="ANF95037.1"/>
    <property type="molecule type" value="Genomic_DNA"/>
</dbReference>
<feature type="transmembrane region" description="Helical" evidence="1">
    <location>
        <begin position="20"/>
        <end position="41"/>
    </location>
</feature>
<feature type="domain" description="VanZ-like" evidence="2">
    <location>
        <begin position="10"/>
        <end position="94"/>
    </location>
</feature>
<evidence type="ECO:0000259" key="2">
    <source>
        <dbReference type="Pfam" id="PF04892"/>
    </source>
</evidence>
<dbReference type="Pfam" id="PF04892">
    <property type="entry name" value="VanZ"/>
    <property type="match status" value="1"/>
</dbReference>
<gene>
    <name evidence="3" type="ORF">AR543_02625</name>
</gene>
<dbReference type="InterPro" id="IPR006976">
    <property type="entry name" value="VanZ-like"/>
</dbReference>
<keyword evidence="1" id="KW-0812">Transmembrane</keyword>
<keyword evidence="1" id="KW-1133">Transmembrane helix</keyword>
<evidence type="ECO:0000313" key="4">
    <source>
        <dbReference type="Proteomes" id="UP000078148"/>
    </source>
</evidence>